<name>A0ABQ5XUI6_9GAMM</name>
<reference evidence="2" key="1">
    <citation type="journal article" date="2019" name="Int. J. Syst. Evol. Microbiol.">
        <title>The Global Catalogue of Microorganisms (GCM) 10K type strain sequencing project: providing services to taxonomists for standard genome sequencing and annotation.</title>
        <authorList>
            <consortium name="The Broad Institute Genomics Platform"/>
            <consortium name="The Broad Institute Genome Sequencing Center for Infectious Disease"/>
            <person name="Wu L."/>
            <person name="Ma J."/>
        </authorList>
    </citation>
    <scope>NUCLEOTIDE SEQUENCE [LARGE SCALE GENOMIC DNA]</scope>
    <source>
        <strain evidence="2">NBRC 111980</strain>
    </source>
</reference>
<evidence type="ECO:0000313" key="2">
    <source>
        <dbReference type="Proteomes" id="UP001156670"/>
    </source>
</evidence>
<keyword evidence="2" id="KW-1185">Reference proteome</keyword>
<organism evidence="1 2">
    <name type="scientific">Dyella acidisoli</name>
    <dbReference type="NCBI Taxonomy" id="1867834"/>
    <lineage>
        <taxon>Bacteria</taxon>
        <taxon>Pseudomonadati</taxon>
        <taxon>Pseudomonadota</taxon>
        <taxon>Gammaproteobacteria</taxon>
        <taxon>Lysobacterales</taxon>
        <taxon>Rhodanobacteraceae</taxon>
        <taxon>Dyella</taxon>
    </lineage>
</organism>
<evidence type="ECO:0000313" key="1">
    <source>
        <dbReference type="EMBL" id="GLQ95146.1"/>
    </source>
</evidence>
<protein>
    <submittedName>
        <fullName evidence="1">Uncharacterized protein</fullName>
    </submittedName>
</protein>
<accession>A0ABQ5XUI6</accession>
<comment type="caution">
    <text evidence="1">The sequence shown here is derived from an EMBL/GenBank/DDBJ whole genome shotgun (WGS) entry which is preliminary data.</text>
</comment>
<gene>
    <name evidence="1" type="ORF">GCM10007901_41010</name>
</gene>
<proteinExistence type="predicted"/>
<dbReference type="EMBL" id="BSOB01000057">
    <property type="protein sequence ID" value="GLQ95146.1"/>
    <property type="molecule type" value="Genomic_DNA"/>
</dbReference>
<dbReference type="Proteomes" id="UP001156670">
    <property type="component" value="Unassembled WGS sequence"/>
</dbReference>
<sequence>MTRKAEIVNDPYGYHYERKCFRALLSYARTLPKLTLGALHEALNELVAAVEREYFDCLFELKSRGLVVCNEHGEEDHVATQIRYPRLRKLLKKRRAVRALRAVCVANSRGDYGTD</sequence>